<feature type="region of interest" description="Disordered" evidence="1">
    <location>
        <begin position="1"/>
        <end position="31"/>
    </location>
</feature>
<sequence>MGKRRIKAPTREQGRRIQAPEPADHDGKPPIFSLERVQEGGYSFTKLDREDKAQFAEAIFRRRLLTWRKIKSVHRHGLGAEKIARNSIKTALPAFIKEDTDYFLAFRFSGKKPMVGYRIDNVFYVLWFDNDFTLYDH</sequence>
<dbReference type="AlphaFoldDB" id="A0A450SNU9"/>
<organism evidence="2">
    <name type="scientific">Candidatus Kentrum sp. FW</name>
    <dbReference type="NCBI Taxonomy" id="2126338"/>
    <lineage>
        <taxon>Bacteria</taxon>
        <taxon>Pseudomonadati</taxon>
        <taxon>Pseudomonadota</taxon>
        <taxon>Gammaproteobacteria</taxon>
        <taxon>Candidatus Kentrum</taxon>
    </lineage>
</organism>
<protein>
    <submittedName>
        <fullName evidence="2">Uncharacterized protein</fullName>
    </submittedName>
</protein>
<name>A0A450SNU9_9GAMM</name>
<evidence type="ECO:0000313" key="2">
    <source>
        <dbReference type="EMBL" id="VFJ55547.1"/>
    </source>
</evidence>
<accession>A0A450SNU9</accession>
<evidence type="ECO:0000256" key="1">
    <source>
        <dbReference type="SAM" id="MobiDB-lite"/>
    </source>
</evidence>
<gene>
    <name evidence="2" type="ORF">BECKFW1821B_GA0114236_102329</name>
</gene>
<dbReference type="EMBL" id="CAADFD010000023">
    <property type="protein sequence ID" value="VFJ55547.1"/>
    <property type="molecule type" value="Genomic_DNA"/>
</dbReference>
<proteinExistence type="predicted"/>
<reference evidence="2" key="1">
    <citation type="submission" date="2019-02" db="EMBL/GenBank/DDBJ databases">
        <authorList>
            <person name="Gruber-Vodicka R. H."/>
            <person name="Seah K. B. B."/>
        </authorList>
    </citation>
    <scope>NUCLEOTIDE SEQUENCE</scope>
    <source>
        <strain evidence="2">BECK_BZ106</strain>
    </source>
</reference>